<keyword evidence="5" id="KW-1185">Reference proteome</keyword>
<comment type="caution">
    <text evidence="4">The sequence shown here is derived from an EMBL/GenBank/DDBJ whole genome shotgun (WGS) entry which is preliminary data.</text>
</comment>
<dbReference type="PANTHER" id="PTHR11772">
    <property type="entry name" value="ASPARAGINE SYNTHETASE"/>
    <property type="match status" value="1"/>
</dbReference>
<proteinExistence type="predicted"/>
<evidence type="ECO:0000313" key="4">
    <source>
        <dbReference type="EMBL" id="KAJ3208454.1"/>
    </source>
</evidence>
<evidence type="ECO:0000256" key="2">
    <source>
        <dbReference type="ARBA" id="ARBA00022840"/>
    </source>
</evidence>
<dbReference type="GO" id="GO:0006529">
    <property type="term" value="P:asparagine biosynthetic process"/>
    <property type="evidence" value="ECO:0007669"/>
    <property type="project" value="InterPro"/>
</dbReference>
<organism evidence="4 5">
    <name type="scientific">Clydaea vesicula</name>
    <dbReference type="NCBI Taxonomy" id="447962"/>
    <lineage>
        <taxon>Eukaryota</taxon>
        <taxon>Fungi</taxon>
        <taxon>Fungi incertae sedis</taxon>
        <taxon>Chytridiomycota</taxon>
        <taxon>Chytridiomycota incertae sedis</taxon>
        <taxon>Chytridiomycetes</taxon>
        <taxon>Lobulomycetales</taxon>
        <taxon>Lobulomycetaceae</taxon>
        <taxon>Clydaea</taxon>
    </lineage>
</organism>
<dbReference type="AlphaFoldDB" id="A0AAD5XSY1"/>
<dbReference type="CDD" id="cd01991">
    <property type="entry name" value="Asn_synthase_B_C"/>
    <property type="match status" value="1"/>
</dbReference>
<dbReference type="PANTHER" id="PTHR11772:SF46">
    <property type="entry name" value="ASPARAGINE SYNTHETASE DOMAIN-CONTAINING PROTEIN"/>
    <property type="match status" value="1"/>
</dbReference>
<evidence type="ECO:0000256" key="1">
    <source>
        <dbReference type="ARBA" id="ARBA00022741"/>
    </source>
</evidence>
<protein>
    <recommendedName>
        <fullName evidence="3">Asparagine synthetase domain-containing protein</fullName>
    </recommendedName>
</protein>
<dbReference type="Pfam" id="PF00733">
    <property type="entry name" value="Asn_synthase"/>
    <property type="match status" value="1"/>
</dbReference>
<dbReference type="Gene3D" id="3.40.50.620">
    <property type="entry name" value="HUPs"/>
    <property type="match status" value="1"/>
</dbReference>
<accession>A0AAD5XSY1</accession>
<dbReference type="GO" id="GO:0005829">
    <property type="term" value="C:cytosol"/>
    <property type="evidence" value="ECO:0007669"/>
    <property type="project" value="TreeGrafter"/>
</dbReference>
<evidence type="ECO:0000259" key="3">
    <source>
        <dbReference type="Pfam" id="PF00733"/>
    </source>
</evidence>
<feature type="non-terminal residue" evidence="4">
    <location>
        <position position="428"/>
    </location>
</feature>
<reference evidence="4" key="1">
    <citation type="submission" date="2020-05" db="EMBL/GenBank/DDBJ databases">
        <title>Phylogenomic resolution of chytrid fungi.</title>
        <authorList>
            <person name="Stajich J.E."/>
            <person name="Amses K."/>
            <person name="Simmons R."/>
            <person name="Seto K."/>
            <person name="Myers J."/>
            <person name="Bonds A."/>
            <person name="Quandt C.A."/>
            <person name="Barry K."/>
            <person name="Liu P."/>
            <person name="Grigoriev I."/>
            <person name="Longcore J.E."/>
            <person name="James T.Y."/>
        </authorList>
    </citation>
    <scope>NUCLEOTIDE SEQUENCE</scope>
    <source>
        <strain evidence="4">JEL0476</strain>
    </source>
</reference>
<dbReference type="InterPro" id="IPR014729">
    <property type="entry name" value="Rossmann-like_a/b/a_fold"/>
</dbReference>
<gene>
    <name evidence="4" type="ORF">HK099_008724</name>
</gene>
<dbReference type="Proteomes" id="UP001211065">
    <property type="component" value="Unassembled WGS sequence"/>
</dbReference>
<dbReference type="InterPro" id="IPR001962">
    <property type="entry name" value="Asn_synthase"/>
</dbReference>
<dbReference type="InterPro" id="IPR050795">
    <property type="entry name" value="Asn_Synthetase"/>
</dbReference>
<sequence>QTLFSHCYTDLFYDPYHAGVPKPLYYRDIANDDASNPVVEFLKSKEVAPWFWEEQKEKPKNSYGLIVIAHGAATSDKVVVETISNIVNKLQLLAIDQNIGLYLGVCGASAGQQSNGGLDTSIISDLYHTTIKNAITVLCSEKATDRYYSKEISKKYGFKHNIVEVNDCKGLLEDELLEFTIKNLSSFDPMEIRNSLVIAKGLIHAKNLGCKTVLLGDGADEIFIGYKFLEDLKGEKLKRWQQRMSKSMRFGSTKIGKILGLDIVQPFLNEDIINFSLQLEREDFVNYKDDDDAKEKLYGKFILRMCFPDTFSRWRDKDPIEVGSGSSELVSIAEKLIHKDEFLKEAKKILNEEKIVIRNSEHLLYYRVFKKVFSDKKSFESNNIWWKNVPVKRFSTDPCKDCGWQLENPEQYFCVVCGAWPARTQPIP</sequence>
<dbReference type="GO" id="GO:0004066">
    <property type="term" value="F:asparagine synthase (glutamine-hydrolyzing) activity"/>
    <property type="evidence" value="ECO:0007669"/>
    <property type="project" value="InterPro"/>
</dbReference>
<keyword evidence="1" id="KW-0547">Nucleotide-binding</keyword>
<keyword evidence="2" id="KW-0067">ATP-binding</keyword>
<dbReference type="GO" id="GO:0005524">
    <property type="term" value="F:ATP binding"/>
    <property type="evidence" value="ECO:0007669"/>
    <property type="project" value="UniProtKB-KW"/>
</dbReference>
<evidence type="ECO:0000313" key="5">
    <source>
        <dbReference type="Proteomes" id="UP001211065"/>
    </source>
</evidence>
<name>A0AAD5XSY1_9FUNG</name>
<dbReference type="EMBL" id="JADGJW010000994">
    <property type="protein sequence ID" value="KAJ3208454.1"/>
    <property type="molecule type" value="Genomic_DNA"/>
</dbReference>
<feature type="domain" description="Asparagine synthetase" evidence="3">
    <location>
        <begin position="116"/>
        <end position="242"/>
    </location>
</feature>
<dbReference type="SUPFAM" id="SSF52402">
    <property type="entry name" value="Adenine nucleotide alpha hydrolases-like"/>
    <property type="match status" value="1"/>
</dbReference>